<keyword evidence="7 12" id="KW-0949">S-adenosyl-L-methionine</keyword>
<feature type="binding site" evidence="12">
    <location>
        <begin position="159"/>
        <end position="160"/>
    </location>
    <ligand>
        <name>S-adenosyl-L-methionine</name>
        <dbReference type="ChEBI" id="CHEBI:59789"/>
    </ligand>
</feature>
<sequence>MGKQDITTLSQEELAQAVKAMGVPAFRASQITGWLRRGVSSFDEMTNLPAAMRSALSQQYFIPSVCIEKKLVSQLDGTVKYLFRLSDGELIEAVLMQYQHGTSMCISTQAGCKMGCAFCATGMGGYRRNLTAYEMAGQILAAQKDENRRVSNVVLMGMGEPLDNYENVLSFLRLVSDPEGLNIGMRHISLSTCGVVDKIYDLMEHRFQLTLSVSLHAPNDEIRGKIMPINKKWGIDALLTACRDYTAATKRRISFEYAMIDGVNDSDACARELAQRLRGMLCHVNLIPANDVNGKPYQKSSRERLLRFSEILTKKGITTTVRRSLGADIEAACGQLRGKYGAVTS</sequence>
<accession>A0ABV1E0L6</accession>
<keyword evidence="3 12" id="KW-0963">Cytoplasm</keyword>
<dbReference type="PIRSF" id="PIRSF006004">
    <property type="entry name" value="CHP00048"/>
    <property type="match status" value="1"/>
</dbReference>
<evidence type="ECO:0000256" key="5">
    <source>
        <dbReference type="ARBA" id="ARBA00022603"/>
    </source>
</evidence>
<comment type="caution">
    <text evidence="14">The sequence shown here is derived from an EMBL/GenBank/DDBJ whole genome shotgun (WGS) entry which is preliminary data.</text>
</comment>
<name>A0ABV1E0L6_9FIRM</name>
<dbReference type="InterPro" id="IPR040072">
    <property type="entry name" value="Methyltransferase_A"/>
</dbReference>
<keyword evidence="5 12" id="KW-0489">Methyltransferase</keyword>
<dbReference type="CDD" id="cd01335">
    <property type="entry name" value="Radical_SAM"/>
    <property type="match status" value="1"/>
</dbReference>
<feature type="binding site" evidence="12">
    <location>
        <position position="112"/>
    </location>
    <ligand>
        <name>[4Fe-4S] cluster</name>
        <dbReference type="ChEBI" id="CHEBI:49883"/>
        <note>4Fe-4S-S-AdoMet</note>
    </ligand>
</feature>
<evidence type="ECO:0000256" key="4">
    <source>
        <dbReference type="ARBA" id="ARBA00022552"/>
    </source>
</evidence>
<dbReference type="Pfam" id="PF21016">
    <property type="entry name" value="RlmN_N"/>
    <property type="match status" value="1"/>
</dbReference>
<feature type="active site" description="Proton acceptor" evidence="12">
    <location>
        <position position="92"/>
    </location>
</feature>
<keyword evidence="9 12" id="KW-0479">Metal-binding</keyword>
<dbReference type="SUPFAM" id="SSF102114">
    <property type="entry name" value="Radical SAM enzymes"/>
    <property type="match status" value="1"/>
</dbReference>
<dbReference type="SFLD" id="SFLDF00275">
    <property type="entry name" value="adenosine_C2_methyltransferase"/>
    <property type="match status" value="1"/>
</dbReference>
<dbReference type="InterPro" id="IPR027492">
    <property type="entry name" value="RNA_MTrfase_RlmN"/>
</dbReference>
<dbReference type="InterPro" id="IPR004383">
    <property type="entry name" value="rRNA_lsu_MTrfase_RlmN/Cfr"/>
</dbReference>
<dbReference type="SFLD" id="SFLDG01062">
    <property type="entry name" value="methyltransferase_(Class_A)"/>
    <property type="match status" value="1"/>
</dbReference>
<protein>
    <recommendedName>
        <fullName evidence="12">Probable dual-specificity RNA methyltransferase RlmN</fullName>
        <ecNumber evidence="12">2.1.1.192</ecNumber>
    </recommendedName>
    <alternativeName>
        <fullName evidence="12">23S rRNA (adenine(2503)-C(2))-methyltransferase</fullName>
    </alternativeName>
    <alternativeName>
        <fullName evidence="12">23S rRNA m2A2503 methyltransferase</fullName>
    </alternativeName>
    <alternativeName>
        <fullName evidence="12">Ribosomal RNA large subunit methyltransferase N</fullName>
    </alternativeName>
    <alternativeName>
        <fullName evidence="12">tRNA (adenine(37)-C(2))-methyltransferase</fullName>
    </alternativeName>
    <alternativeName>
        <fullName evidence="12">tRNA m2A37 methyltransferase</fullName>
    </alternativeName>
</protein>
<comment type="catalytic activity">
    <reaction evidence="12">
        <text>adenosine(2503) in 23S rRNA + 2 reduced [2Fe-2S]-[ferredoxin] + 2 S-adenosyl-L-methionine = 2-methyladenosine(2503) in 23S rRNA + 5'-deoxyadenosine + L-methionine + 2 oxidized [2Fe-2S]-[ferredoxin] + S-adenosyl-L-homocysteine</text>
        <dbReference type="Rhea" id="RHEA:42916"/>
        <dbReference type="Rhea" id="RHEA-COMP:10000"/>
        <dbReference type="Rhea" id="RHEA-COMP:10001"/>
        <dbReference type="Rhea" id="RHEA-COMP:10152"/>
        <dbReference type="Rhea" id="RHEA-COMP:10282"/>
        <dbReference type="ChEBI" id="CHEBI:17319"/>
        <dbReference type="ChEBI" id="CHEBI:33737"/>
        <dbReference type="ChEBI" id="CHEBI:33738"/>
        <dbReference type="ChEBI" id="CHEBI:57844"/>
        <dbReference type="ChEBI" id="CHEBI:57856"/>
        <dbReference type="ChEBI" id="CHEBI:59789"/>
        <dbReference type="ChEBI" id="CHEBI:74411"/>
        <dbReference type="ChEBI" id="CHEBI:74497"/>
        <dbReference type="EC" id="2.1.1.192"/>
    </reaction>
</comment>
<evidence type="ECO:0000313" key="14">
    <source>
        <dbReference type="EMBL" id="MEQ2439558.1"/>
    </source>
</evidence>
<feature type="binding site" evidence="12">
    <location>
        <position position="290"/>
    </location>
    <ligand>
        <name>S-adenosyl-L-methionine</name>
        <dbReference type="ChEBI" id="CHEBI:59789"/>
    </ligand>
</feature>
<feature type="binding site" evidence="12">
    <location>
        <position position="119"/>
    </location>
    <ligand>
        <name>[4Fe-4S] cluster</name>
        <dbReference type="ChEBI" id="CHEBI:49883"/>
        <note>4Fe-4S-S-AdoMet</note>
    </ligand>
</feature>
<keyword evidence="8 12" id="KW-0819">tRNA processing</keyword>
<feature type="binding site" evidence="12">
    <location>
        <position position="116"/>
    </location>
    <ligand>
        <name>[4Fe-4S] cluster</name>
        <dbReference type="ChEBI" id="CHEBI:49883"/>
        <note>4Fe-4S-S-AdoMet</note>
    </ligand>
</feature>
<evidence type="ECO:0000256" key="11">
    <source>
        <dbReference type="ARBA" id="ARBA00023014"/>
    </source>
</evidence>
<evidence type="ECO:0000256" key="8">
    <source>
        <dbReference type="ARBA" id="ARBA00022694"/>
    </source>
</evidence>
<feature type="binding site" evidence="12">
    <location>
        <position position="191"/>
    </location>
    <ligand>
        <name>S-adenosyl-L-methionine</name>
        <dbReference type="ChEBI" id="CHEBI:59789"/>
    </ligand>
</feature>
<evidence type="ECO:0000256" key="9">
    <source>
        <dbReference type="ARBA" id="ARBA00022723"/>
    </source>
</evidence>
<evidence type="ECO:0000256" key="6">
    <source>
        <dbReference type="ARBA" id="ARBA00022679"/>
    </source>
</evidence>
<dbReference type="InterPro" id="IPR013785">
    <property type="entry name" value="Aldolase_TIM"/>
</dbReference>
<dbReference type="EMBL" id="JBBMFD010000001">
    <property type="protein sequence ID" value="MEQ2439558.1"/>
    <property type="molecule type" value="Genomic_DNA"/>
</dbReference>
<proteinExistence type="inferred from homology"/>
<comment type="subcellular location">
    <subcellularLocation>
        <location evidence="1 12">Cytoplasm</location>
    </subcellularLocation>
</comment>
<dbReference type="GO" id="GO:0008168">
    <property type="term" value="F:methyltransferase activity"/>
    <property type="evidence" value="ECO:0007669"/>
    <property type="project" value="UniProtKB-KW"/>
</dbReference>
<feature type="active site" description="S-methylcysteine intermediate" evidence="12">
    <location>
        <position position="333"/>
    </location>
</feature>
<gene>
    <name evidence="12 14" type="primary">rlmN</name>
    <name evidence="14" type="ORF">WMO26_01805</name>
</gene>
<evidence type="ECO:0000256" key="7">
    <source>
        <dbReference type="ARBA" id="ARBA00022691"/>
    </source>
</evidence>
<keyword evidence="12" id="KW-1015">Disulfide bond</keyword>
<comment type="catalytic activity">
    <reaction evidence="12">
        <text>adenosine(37) in tRNA + 2 reduced [2Fe-2S]-[ferredoxin] + 2 S-adenosyl-L-methionine = 2-methyladenosine(37) in tRNA + 5'-deoxyadenosine + L-methionine + 2 oxidized [2Fe-2S]-[ferredoxin] + S-adenosyl-L-homocysteine</text>
        <dbReference type="Rhea" id="RHEA:43332"/>
        <dbReference type="Rhea" id="RHEA-COMP:10000"/>
        <dbReference type="Rhea" id="RHEA-COMP:10001"/>
        <dbReference type="Rhea" id="RHEA-COMP:10162"/>
        <dbReference type="Rhea" id="RHEA-COMP:10485"/>
        <dbReference type="ChEBI" id="CHEBI:17319"/>
        <dbReference type="ChEBI" id="CHEBI:33737"/>
        <dbReference type="ChEBI" id="CHEBI:33738"/>
        <dbReference type="ChEBI" id="CHEBI:57844"/>
        <dbReference type="ChEBI" id="CHEBI:57856"/>
        <dbReference type="ChEBI" id="CHEBI:59789"/>
        <dbReference type="ChEBI" id="CHEBI:74411"/>
        <dbReference type="ChEBI" id="CHEBI:74497"/>
        <dbReference type="EC" id="2.1.1.192"/>
    </reaction>
</comment>
<comment type="similarity">
    <text evidence="12">Belongs to the radical SAM superfamily. RlmN family.</text>
</comment>
<evidence type="ECO:0000256" key="10">
    <source>
        <dbReference type="ARBA" id="ARBA00023004"/>
    </source>
</evidence>
<dbReference type="Proteomes" id="UP001489509">
    <property type="component" value="Unassembled WGS sequence"/>
</dbReference>
<dbReference type="Gene3D" id="3.20.20.70">
    <property type="entry name" value="Aldolase class I"/>
    <property type="match status" value="1"/>
</dbReference>
<dbReference type="SFLD" id="SFLDS00029">
    <property type="entry name" value="Radical_SAM"/>
    <property type="match status" value="1"/>
</dbReference>
<evidence type="ECO:0000256" key="2">
    <source>
        <dbReference type="ARBA" id="ARBA00022485"/>
    </source>
</evidence>
<dbReference type="Gene3D" id="1.10.150.530">
    <property type="match status" value="1"/>
</dbReference>
<keyword evidence="2 12" id="KW-0004">4Fe-4S</keyword>
<keyword evidence="15" id="KW-1185">Reference proteome</keyword>
<comment type="miscellaneous">
    <text evidence="12">Reaction proceeds by a ping-pong mechanism involving intermediate methylation of a conserved cysteine residue.</text>
</comment>
<comment type="caution">
    <text evidence="12">Lacks conserved residue(s) required for the propagation of feature annotation.</text>
</comment>
<dbReference type="PROSITE" id="PS51918">
    <property type="entry name" value="RADICAL_SAM"/>
    <property type="match status" value="1"/>
</dbReference>
<feature type="binding site" evidence="12">
    <location>
        <begin position="214"/>
        <end position="216"/>
    </location>
    <ligand>
        <name>S-adenosyl-L-methionine</name>
        <dbReference type="ChEBI" id="CHEBI:59789"/>
    </ligand>
</feature>
<evidence type="ECO:0000256" key="12">
    <source>
        <dbReference type="HAMAP-Rule" id="MF_01849"/>
    </source>
</evidence>
<keyword evidence="6 12" id="KW-0808">Transferase</keyword>
<dbReference type="PANTHER" id="PTHR30544">
    <property type="entry name" value="23S RRNA METHYLTRANSFERASE"/>
    <property type="match status" value="1"/>
</dbReference>
<feature type="domain" description="Radical SAM core" evidence="13">
    <location>
        <begin position="98"/>
        <end position="328"/>
    </location>
</feature>
<keyword evidence="11 12" id="KW-0411">Iron-sulfur</keyword>
<dbReference type="RefSeq" id="WP_349217816.1">
    <property type="nucleotide sequence ID" value="NZ_JBBMFD010000001.1"/>
</dbReference>
<dbReference type="Pfam" id="PF04055">
    <property type="entry name" value="Radical_SAM"/>
    <property type="match status" value="1"/>
</dbReference>
<keyword evidence="4 12" id="KW-0698">rRNA processing</keyword>
<organism evidence="14 15">
    <name type="scientific">Solibaculum intestinale</name>
    <dbReference type="NCBI Taxonomy" id="3133165"/>
    <lineage>
        <taxon>Bacteria</taxon>
        <taxon>Bacillati</taxon>
        <taxon>Bacillota</taxon>
        <taxon>Clostridia</taxon>
        <taxon>Eubacteriales</taxon>
        <taxon>Oscillospiraceae</taxon>
        <taxon>Solibaculum</taxon>
    </lineage>
</organism>
<evidence type="ECO:0000256" key="3">
    <source>
        <dbReference type="ARBA" id="ARBA00022490"/>
    </source>
</evidence>
<evidence type="ECO:0000256" key="1">
    <source>
        <dbReference type="ARBA" id="ARBA00004496"/>
    </source>
</evidence>
<dbReference type="EC" id="2.1.1.192" evidence="12"/>
<dbReference type="InterPro" id="IPR007197">
    <property type="entry name" value="rSAM"/>
</dbReference>
<keyword evidence="10 12" id="KW-0408">Iron</keyword>
<comment type="function">
    <text evidence="12">Specifically methylates position 2 of adenine 2503 in 23S rRNA and position 2 of adenine 37 in tRNAs.</text>
</comment>
<dbReference type="GO" id="GO:0032259">
    <property type="term" value="P:methylation"/>
    <property type="evidence" value="ECO:0007669"/>
    <property type="project" value="UniProtKB-KW"/>
</dbReference>
<reference evidence="14 15" key="1">
    <citation type="submission" date="2024-03" db="EMBL/GenBank/DDBJ databases">
        <title>Human intestinal bacterial collection.</title>
        <authorList>
            <person name="Pauvert C."/>
            <person name="Hitch T.C.A."/>
            <person name="Clavel T."/>
        </authorList>
    </citation>
    <scope>NUCLEOTIDE SEQUENCE [LARGE SCALE GENOMIC DNA]</scope>
    <source>
        <strain evidence="14 15">CLA-JM-H44</strain>
    </source>
</reference>
<dbReference type="InterPro" id="IPR058240">
    <property type="entry name" value="rSAM_sf"/>
</dbReference>
<dbReference type="NCBIfam" id="TIGR00048">
    <property type="entry name" value="rRNA_mod_RlmN"/>
    <property type="match status" value="1"/>
</dbReference>
<dbReference type="HAMAP" id="MF_01849">
    <property type="entry name" value="RNA_methyltr_RlmN"/>
    <property type="match status" value="1"/>
</dbReference>
<evidence type="ECO:0000313" key="15">
    <source>
        <dbReference type="Proteomes" id="UP001489509"/>
    </source>
</evidence>
<dbReference type="InterPro" id="IPR048641">
    <property type="entry name" value="RlmN_N"/>
</dbReference>
<comment type="cofactor">
    <cofactor evidence="12">
        <name>[4Fe-4S] cluster</name>
        <dbReference type="ChEBI" id="CHEBI:49883"/>
    </cofactor>
    <text evidence="12">Binds 1 [4Fe-4S] cluster. The cluster is coordinated with 3 cysteines and an exchangeable S-adenosyl-L-methionine.</text>
</comment>
<dbReference type="PANTHER" id="PTHR30544:SF5">
    <property type="entry name" value="RADICAL SAM CORE DOMAIN-CONTAINING PROTEIN"/>
    <property type="match status" value="1"/>
</dbReference>
<evidence type="ECO:0000259" key="13">
    <source>
        <dbReference type="PROSITE" id="PS51918"/>
    </source>
</evidence>